<dbReference type="AlphaFoldDB" id="A0A5J6V8G4"/>
<dbReference type="Proteomes" id="UP000326546">
    <property type="component" value="Chromosome"/>
</dbReference>
<protein>
    <recommendedName>
        <fullName evidence="3">Type IV toxin-antitoxin system AbiEi family antitoxin domain-containing protein</fullName>
    </recommendedName>
</protein>
<evidence type="ECO:0000313" key="1">
    <source>
        <dbReference type="EMBL" id="QFG69282.1"/>
    </source>
</evidence>
<gene>
    <name evidence="1" type="ORF">FY030_11725</name>
</gene>
<reference evidence="1 2" key="1">
    <citation type="submission" date="2019-09" db="EMBL/GenBank/DDBJ databases">
        <title>Serinicoccus pratensis sp. nov., isolated from meadow soil.</title>
        <authorList>
            <person name="Zhang W."/>
        </authorList>
    </citation>
    <scope>NUCLEOTIDE SEQUENCE [LARGE SCALE GENOMIC DNA]</scope>
    <source>
        <strain evidence="1 2">W204</strain>
    </source>
</reference>
<sequence>MDEPCAPAAGSDILILMPSSLPPVISRRQALARGITPSMIRHRLRTGRWQKIFAGVYATHSGEVSWRHRARAATLARGPGAVVSLHCALHLWGLHPNPPQILTLAEPDATHRRSSLRGVHTRRRRRLTTTLRHQVPVTSLGQTLLDVLALPGTTLDDALALVTRAVSTRRIAVPQLREELRHHPRHPRREVLKEVLAAAENGLGSVAEARYVRDVEQAHGLPPMERQVPMDGPQAVADGRSRSLDFKDRGRGLGLEIDGDLFHSTRQLQDRGRDREAAGKGEVTIRAGWVEVVVRPCELAADVAAAQRARGWAGQPRACGRDCRLPRDPRWRLSTFRAG</sequence>
<name>A0A5J6V8G4_9MICO</name>
<dbReference type="RefSeq" id="WP_158061664.1">
    <property type="nucleotide sequence ID" value="NZ_CP044427.1"/>
</dbReference>
<proteinExistence type="predicted"/>
<dbReference type="OrthoDB" id="5146042at2"/>
<dbReference type="KEGG" id="serw:FY030_11725"/>
<organism evidence="1 2">
    <name type="scientific">Ornithinimicrobium pratense</name>
    <dbReference type="NCBI Taxonomy" id="2593973"/>
    <lineage>
        <taxon>Bacteria</taxon>
        <taxon>Bacillati</taxon>
        <taxon>Actinomycetota</taxon>
        <taxon>Actinomycetes</taxon>
        <taxon>Micrococcales</taxon>
        <taxon>Ornithinimicrobiaceae</taxon>
        <taxon>Ornithinimicrobium</taxon>
    </lineage>
</organism>
<evidence type="ECO:0008006" key="3">
    <source>
        <dbReference type="Google" id="ProtNLM"/>
    </source>
</evidence>
<evidence type="ECO:0000313" key="2">
    <source>
        <dbReference type="Proteomes" id="UP000326546"/>
    </source>
</evidence>
<dbReference type="EMBL" id="CP044427">
    <property type="protein sequence ID" value="QFG69282.1"/>
    <property type="molecule type" value="Genomic_DNA"/>
</dbReference>
<keyword evidence="2" id="KW-1185">Reference proteome</keyword>
<accession>A0A5J6V8G4</accession>